<gene>
    <name evidence="1" type="ORF">PGX00_16685</name>
</gene>
<protein>
    <submittedName>
        <fullName evidence="1">Uncharacterized protein</fullName>
    </submittedName>
</protein>
<organism evidence="1 2">
    <name type="scientific">Vibrio algarum</name>
    <dbReference type="NCBI Taxonomy" id="3020714"/>
    <lineage>
        <taxon>Bacteria</taxon>
        <taxon>Pseudomonadati</taxon>
        <taxon>Pseudomonadota</taxon>
        <taxon>Gammaproteobacteria</taxon>
        <taxon>Vibrionales</taxon>
        <taxon>Vibrionaceae</taxon>
        <taxon>Vibrio</taxon>
    </lineage>
</organism>
<dbReference type="Proteomes" id="UP001210678">
    <property type="component" value="Unassembled WGS sequence"/>
</dbReference>
<evidence type="ECO:0000313" key="1">
    <source>
        <dbReference type="EMBL" id="MDB1125187.1"/>
    </source>
</evidence>
<sequence>MSNVIKKIRQLENAVTYNIGNKVCPNCYFLMADTVIVSGQYICPCCEYSPSEYREEE</sequence>
<proteinExistence type="predicted"/>
<reference evidence="1 2" key="1">
    <citation type="submission" date="2023-01" db="EMBL/GenBank/DDBJ databases">
        <title>Vibrio sp. KJ40-1 sp.nov, isolated from marine algae.</title>
        <authorList>
            <person name="Butt M."/>
            <person name="Kim J.M.J."/>
            <person name="Jeon C.O.C."/>
        </authorList>
    </citation>
    <scope>NUCLEOTIDE SEQUENCE [LARGE SCALE GENOMIC DNA]</scope>
    <source>
        <strain evidence="1 2">KJ40-1</strain>
    </source>
</reference>
<evidence type="ECO:0000313" key="2">
    <source>
        <dbReference type="Proteomes" id="UP001210678"/>
    </source>
</evidence>
<name>A0ABT4YUC6_9VIBR</name>
<dbReference type="EMBL" id="JAQLOI010000003">
    <property type="protein sequence ID" value="MDB1125187.1"/>
    <property type="molecule type" value="Genomic_DNA"/>
</dbReference>
<comment type="caution">
    <text evidence="1">The sequence shown here is derived from an EMBL/GenBank/DDBJ whole genome shotgun (WGS) entry which is preliminary data.</text>
</comment>
<dbReference type="RefSeq" id="WP_272138662.1">
    <property type="nucleotide sequence ID" value="NZ_JAQLOI010000003.1"/>
</dbReference>
<keyword evidence="2" id="KW-1185">Reference proteome</keyword>
<accession>A0ABT4YUC6</accession>